<sequence>MYSELPTRCTPNTSLFLDVSCLSSVIGLSRLSFSLFLKVTGNPEVNDVIIQFELLNIRTASTIINYETLAVKSFTCTIACSDGQALDTATLNIDVTDVNENPAFTQAAFSVNVDEGPCFKTPNAKPIPRQCPICVVKGNTTVYLRVTDHVRWVQALTADPMKPLMSEARAKTGRKVKKTKPRNYYSCWLCDRSVIDRLRHLEQEHKMEAGTFNFDEEEEEKWVGKRINRFLALSGYLEGVVLSDMLLWMGHMELKTVRNALTAIKNFLKWCEGMSRRECGHPDGRKPGAPLH</sequence>
<protein>
    <recommendedName>
        <fullName evidence="2">Cadherin domain-containing protein</fullName>
    </recommendedName>
</protein>
<organism evidence="3 4">
    <name type="scientific">Dreissena polymorpha</name>
    <name type="common">Zebra mussel</name>
    <name type="synonym">Mytilus polymorpha</name>
    <dbReference type="NCBI Taxonomy" id="45954"/>
    <lineage>
        <taxon>Eukaryota</taxon>
        <taxon>Metazoa</taxon>
        <taxon>Spiralia</taxon>
        <taxon>Lophotrochozoa</taxon>
        <taxon>Mollusca</taxon>
        <taxon>Bivalvia</taxon>
        <taxon>Autobranchia</taxon>
        <taxon>Heteroconchia</taxon>
        <taxon>Euheterodonta</taxon>
        <taxon>Imparidentia</taxon>
        <taxon>Neoheterodontei</taxon>
        <taxon>Myida</taxon>
        <taxon>Dreissenoidea</taxon>
        <taxon>Dreissenidae</taxon>
        <taxon>Dreissena</taxon>
    </lineage>
</organism>
<comment type="caution">
    <text evidence="3">The sequence shown here is derived from an EMBL/GenBank/DDBJ whole genome shotgun (WGS) entry which is preliminary data.</text>
</comment>
<dbReference type="GO" id="GO:0016020">
    <property type="term" value="C:membrane"/>
    <property type="evidence" value="ECO:0007669"/>
    <property type="project" value="InterPro"/>
</dbReference>
<accession>A0A9D3YUK7</accession>
<evidence type="ECO:0000313" key="4">
    <source>
        <dbReference type="Proteomes" id="UP000828390"/>
    </source>
</evidence>
<reference evidence="3" key="2">
    <citation type="submission" date="2020-11" db="EMBL/GenBank/DDBJ databases">
        <authorList>
            <person name="McCartney M.A."/>
            <person name="Auch B."/>
            <person name="Kono T."/>
            <person name="Mallez S."/>
            <person name="Becker A."/>
            <person name="Gohl D.M."/>
            <person name="Silverstein K.A.T."/>
            <person name="Koren S."/>
            <person name="Bechman K.B."/>
            <person name="Herman A."/>
            <person name="Abrahante J.E."/>
            <person name="Garbe J."/>
        </authorList>
    </citation>
    <scope>NUCLEOTIDE SEQUENCE</scope>
    <source>
        <strain evidence="3">Duluth1</strain>
        <tissue evidence="3">Whole animal</tissue>
    </source>
</reference>
<evidence type="ECO:0000256" key="1">
    <source>
        <dbReference type="PROSITE-ProRule" id="PRU00043"/>
    </source>
</evidence>
<evidence type="ECO:0000259" key="2">
    <source>
        <dbReference type="PROSITE" id="PS50268"/>
    </source>
</evidence>
<dbReference type="EMBL" id="JAIWYP010000015">
    <property type="protein sequence ID" value="KAH3705140.1"/>
    <property type="molecule type" value="Genomic_DNA"/>
</dbReference>
<feature type="domain" description="Cadherin" evidence="2">
    <location>
        <begin position="64"/>
        <end position="104"/>
    </location>
</feature>
<dbReference type="AlphaFoldDB" id="A0A9D3YUK7"/>
<reference evidence="3" key="1">
    <citation type="journal article" date="2019" name="bioRxiv">
        <title>The Genome of the Zebra Mussel, Dreissena polymorpha: A Resource for Invasive Species Research.</title>
        <authorList>
            <person name="McCartney M.A."/>
            <person name="Auch B."/>
            <person name="Kono T."/>
            <person name="Mallez S."/>
            <person name="Zhang Y."/>
            <person name="Obille A."/>
            <person name="Becker A."/>
            <person name="Abrahante J.E."/>
            <person name="Garbe J."/>
            <person name="Badalamenti J.P."/>
            <person name="Herman A."/>
            <person name="Mangelson H."/>
            <person name="Liachko I."/>
            <person name="Sullivan S."/>
            <person name="Sone E.D."/>
            <person name="Koren S."/>
            <person name="Silverstein K.A.T."/>
            <person name="Beckman K.B."/>
            <person name="Gohl D.M."/>
        </authorList>
    </citation>
    <scope>NUCLEOTIDE SEQUENCE</scope>
    <source>
        <strain evidence="3">Duluth1</strain>
        <tissue evidence="3">Whole animal</tissue>
    </source>
</reference>
<keyword evidence="4" id="KW-1185">Reference proteome</keyword>
<dbReference type="GO" id="GO:0005509">
    <property type="term" value="F:calcium ion binding"/>
    <property type="evidence" value="ECO:0007669"/>
    <property type="project" value="UniProtKB-UniRule"/>
</dbReference>
<keyword evidence="1" id="KW-0106">Calcium</keyword>
<proteinExistence type="predicted"/>
<name>A0A9D3YUK7_DREPO</name>
<dbReference type="InterPro" id="IPR002126">
    <property type="entry name" value="Cadherin-like_dom"/>
</dbReference>
<gene>
    <name evidence="3" type="ORF">DPMN_080205</name>
</gene>
<evidence type="ECO:0000313" key="3">
    <source>
        <dbReference type="EMBL" id="KAH3705140.1"/>
    </source>
</evidence>
<dbReference type="PROSITE" id="PS50268">
    <property type="entry name" value="CADHERIN_2"/>
    <property type="match status" value="1"/>
</dbReference>
<dbReference type="Proteomes" id="UP000828390">
    <property type="component" value="Unassembled WGS sequence"/>
</dbReference>
<dbReference type="GO" id="GO:0007156">
    <property type="term" value="P:homophilic cell adhesion via plasma membrane adhesion molecules"/>
    <property type="evidence" value="ECO:0007669"/>
    <property type="project" value="InterPro"/>
</dbReference>